<name>A0A7G6E5G4_THEFR</name>
<sequence length="477" mass="52357">MTKNNDWLRKLLFSTPLGILGALGTIWLGRRAIKKVSNSFIQRLMVDSYSENLWEFVSASRKVGLQTIVETNLRAQKGKMINRPLGSPKTFPNLDGIMFNCAQLHRLPTDEGTDIDTRVVIGPSAKKPLKIEMPIIISGMAYGLALSAKAKIALAKGSTIAGTATNTGEGAFLPAERKAAAKLILQYNRGKWSKSEKILKQADMIEIHLGQGARAGVGHKIEDKQINWKIKRMLGLRWGERAIIHANFPGIKEPNYLYHLVKYLREVTEGVPIGVKLAASKYIEEDLEIALEAGIDVIALDGSEAATKGTAPVLQDDFGLPTLFALTRATNYFQKHGLKDKVSLIMAGGLATPGNFLKAIALGADAVYIGSIALFAMSHTQVLKSIPWEPPTGVVFYKGKFQHKLNVNKGAKNLANFLEACNEEIKEAVRALGKTSIHQVDKSDLFALDPFTAEVADIPLGFKEINFYLDKQWSIIH</sequence>
<evidence type="ECO:0000256" key="1">
    <source>
        <dbReference type="ARBA" id="ARBA00009716"/>
    </source>
</evidence>
<evidence type="ECO:0000313" key="4">
    <source>
        <dbReference type="EMBL" id="QNB47318.1"/>
    </source>
</evidence>
<dbReference type="InterPro" id="IPR002932">
    <property type="entry name" value="Glu_synthdom"/>
</dbReference>
<dbReference type="PIRSF" id="PIRSF006429">
    <property type="entry name" value="GOGAT_lg_2"/>
    <property type="match status" value="1"/>
</dbReference>
<reference evidence="4 5" key="1">
    <citation type="journal article" date="2019" name="Front. Microbiol.">
        <title>Thermoanaerosceptrum fracticalcis gen. nov. sp. nov., a Novel Fumarate-Fermenting Microorganism From a Deep Fractured Carbonate Aquifer of the US Great Basin.</title>
        <authorList>
            <person name="Hamilton-Brehm S.D."/>
            <person name="Stewart L.E."/>
            <person name="Zavarin M."/>
            <person name="Caldwell M."/>
            <person name="Lawson P.A."/>
            <person name="Onstott T.C."/>
            <person name="Grzymski J."/>
            <person name="Neveux I."/>
            <person name="Lollar B.S."/>
            <person name="Russell C.E."/>
            <person name="Moser D.P."/>
        </authorList>
    </citation>
    <scope>NUCLEOTIDE SEQUENCE [LARGE SCALE GENOMIC DNA]</scope>
    <source>
        <strain evidence="4 5">DRI-13</strain>
    </source>
</reference>
<evidence type="ECO:0000256" key="2">
    <source>
        <dbReference type="PIRNR" id="PIRNR006429"/>
    </source>
</evidence>
<dbReference type="InterPro" id="IPR024188">
    <property type="entry name" value="GltB"/>
</dbReference>
<dbReference type="AlphaFoldDB" id="A0A7G6E5G4"/>
<accession>A0A7G6E5G4</accession>
<comment type="similarity">
    <text evidence="1 2">Belongs to the glutamate synthase family.</text>
</comment>
<dbReference type="Proteomes" id="UP000515847">
    <property type="component" value="Chromosome"/>
</dbReference>
<evidence type="ECO:0000259" key="3">
    <source>
        <dbReference type="Pfam" id="PF01645"/>
    </source>
</evidence>
<dbReference type="PANTHER" id="PTHR43819">
    <property type="entry name" value="ARCHAEAL-TYPE GLUTAMATE SYNTHASE [NADPH]"/>
    <property type="match status" value="1"/>
</dbReference>
<dbReference type="PANTHER" id="PTHR43819:SF1">
    <property type="entry name" value="ARCHAEAL-TYPE GLUTAMATE SYNTHASE [NADPH]"/>
    <property type="match status" value="1"/>
</dbReference>
<dbReference type="OrthoDB" id="9758182at2"/>
<dbReference type="EMBL" id="CP045798">
    <property type="protein sequence ID" value="QNB47318.1"/>
    <property type="molecule type" value="Genomic_DNA"/>
</dbReference>
<feature type="domain" description="Glutamate synthase" evidence="3">
    <location>
        <begin position="105"/>
        <end position="434"/>
    </location>
</feature>
<dbReference type="KEGG" id="tfr:BR63_14070"/>
<dbReference type="Gene3D" id="3.20.20.70">
    <property type="entry name" value="Aldolase class I"/>
    <property type="match status" value="1"/>
</dbReference>
<organism evidence="4 5">
    <name type="scientific">Thermanaerosceptrum fracticalcis</name>
    <dbReference type="NCBI Taxonomy" id="1712410"/>
    <lineage>
        <taxon>Bacteria</taxon>
        <taxon>Bacillati</taxon>
        <taxon>Bacillota</taxon>
        <taxon>Clostridia</taxon>
        <taxon>Eubacteriales</taxon>
        <taxon>Peptococcaceae</taxon>
        <taxon>Thermanaerosceptrum</taxon>
    </lineage>
</organism>
<keyword evidence="5" id="KW-1185">Reference proteome</keyword>
<dbReference type="InterPro" id="IPR013785">
    <property type="entry name" value="Aldolase_TIM"/>
</dbReference>
<dbReference type="GO" id="GO:0006537">
    <property type="term" value="P:glutamate biosynthetic process"/>
    <property type="evidence" value="ECO:0007669"/>
    <property type="project" value="InterPro"/>
</dbReference>
<gene>
    <name evidence="4" type="ORF">BR63_14070</name>
</gene>
<dbReference type="CDD" id="cd02808">
    <property type="entry name" value="GltS_FMN"/>
    <property type="match status" value="1"/>
</dbReference>
<dbReference type="Pfam" id="PF01645">
    <property type="entry name" value="Glu_synthase"/>
    <property type="match status" value="1"/>
</dbReference>
<protein>
    <submittedName>
        <fullName evidence="4">FMN-binding glutamate synthase family protein</fullName>
    </submittedName>
</protein>
<dbReference type="GO" id="GO:0015930">
    <property type="term" value="F:glutamate synthase activity"/>
    <property type="evidence" value="ECO:0007669"/>
    <property type="project" value="InterPro"/>
</dbReference>
<evidence type="ECO:0000313" key="5">
    <source>
        <dbReference type="Proteomes" id="UP000515847"/>
    </source>
</evidence>
<proteinExistence type="inferred from homology"/>
<dbReference type="SUPFAM" id="SSF51395">
    <property type="entry name" value="FMN-linked oxidoreductases"/>
    <property type="match status" value="1"/>
</dbReference>
<dbReference type="RefSeq" id="WP_034421317.1">
    <property type="nucleotide sequence ID" value="NZ_CP045798.1"/>
</dbReference>